<dbReference type="InterPro" id="IPR037883">
    <property type="entry name" value="Knr4/Smi1-like_sf"/>
</dbReference>
<sequence>MCNDLIERLLSLDLLPIGPPAATGMFQPVKSDAIEYLETKYAAKLPDDYAQFAVEIGVSMFRSFVYASVLDKSIHEISGGRSWVQAELFLGSSPEGVENGSYDIVTTYENYGYRVPPGMLPFAESGNDLILIGMTQGLSGNERGRIYFWDSVEEVPDADDEDDPPQFEDYYDNVYLVANSFREFVESLKCFGEKYPDPD</sequence>
<dbReference type="RefSeq" id="WP_419193292.1">
    <property type="nucleotide sequence ID" value="NZ_CP036279.1"/>
</dbReference>
<dbReference type="KEGG" id="knv:Pan216_11590"/>
<feature type="domain" description="Knr4/Smi1-like" evidence="1">
    <location>
        <begin position="28"/>
        <end position="186"/>
    </location>
</feature>
<keyword evidence="3" id="KW-1185">Reference proteome</keyword>
<dbReference type="Pfam" id="PF09346">
    <property type="entry name" value="SMI1_KNR4"/>
    <property type="match status" value="1"/>
</dbReference>
<dbReference type="EMBL" id="CP036279">
    <property type="protein sequence ID" value="QDU60320.1"/>
    <property type="molecule type" value="Genomic_DNA"/>
</dbReference>
<dbReference type="InterPro" id="IPR018958">
    <property type="entry name" value="Knr4/Smi1-like_dom"/>
</dbReference>
<organism evidence="2 3">
    <name type="scientific">Kolteria novifilia</name>
    <dbReference type="NCBI Taxonomy" id="2527975"/>
    <lineage>
        <taxon>Bacteria</taxon>
        <taxon>Pseudomonadati</taxon>
        <taxon>Planctomycetota</taxon>
        <taxon>Planctomycetia</taxon>
        <taxon>Kolteriales</taxon>
        <taxon>Kolteriaceae</taxon>
        <taxon>Kolteria</taxon>
    </lineage>
</organism>
<proteinExistence type="predicted"/>
<gene>
    <name evidence="2" type="ORF">Pan216_11590</name>
</gene>
<dbReference type="AlphaFoldDB" id="A0A518B023"/>
<evidence type="ECO:0000313" key="3">
    <source>
        <dbReference type="Proteomes" id="UP000317093"/>
    </source>
</evidence>
<evidence type="ECO:0000313" key="2">
    <source>
        <dbReference type="EMBL" id="QDU60320.1"/>
    </source>
</evidence>
<name>A0A518B023_9BACT</name>
<accession>A0A518B023</accession>
<evidence type="ECO:0000259" key="1">
    <source>
        <dbReference type="Pfam" id="PF09346"/>
    </source>
</evidence>
<reference evidence="2 3" key="1">
    <citation type="submission" date="2019-02" db="EMBL/GenBank/DDBJ databases">
        <title>Deep-cultivation of Planctomycetes and their phenomic and genomic characterization uncovers novel biology.</title>
        <authorList>
            <person name="Wiegand S."/>
            <person name="Jogler M."/>
            <person name="Boedeker C."/>
            <person name="Pinto D."/>
            <person name="Vollmers J."/>
            <person name="Rivas-Marin E."/>
            <person name="Kohn T."/>
            <person name="Peeters S.H."/>
            <person name="Heuer A."/>
            <person name="Rast P."/>
            <person name="Oberbeckmann S."/>
            <person name="Bunk B."/>
            <person name="Jeske O."/>
            <person name="Meyerdierks A."/>
            <person name="Storesund J.E."/>
            <person name="Kallscheuer N."/>
            <person name="Luecker S."/>
            <person name="Lage O.M."/>
            <person name="Pohl T."/>
            <person name="Merkel B.J."/>
            <person name="Hornburger P."/>
            <person name="Mueller R.-W."/>
            <person name="Bruemmer F."/>
            <person name="Labrenz M."/>
            <person name="Spormann A.M."/>
            <person name="Op den Camp H."/>
            <person name="Overmann J."/>
            <person name="Amann R."/>
            <person name="Jetten M.S.M."/>
            <person name="Mascher T."/>
            <person name="Medema M.H."/>
            <person name="Devos D.P."/>
            <person name="Kaster A.-K."/>
            <person name="Ovreas L."/>
            <person name="Rohde M."/>
            <person name="Galperin M.Y."/>
            <person name="Jogler C."/>
        </authorList>
    </citation>
    <scope>NUCLEOTIDE SEQUENCE [LARGE SCALE GENOMIC DNA]</scope>
    <source>
        <strain evidence="2 3">Pan216</strain>
    </source>
</reference>
<dbReference type="SUPFAM" id="SSF160631">
    <property type="entry name" value="SMI1/KNR4-like"/>
    <property type="match status" value="1"/>
</dbReference>
<dbReference type="Proteomes" id="UP000317093">
    <property type="component" value="Chromosome"/>
</dbReference>
<dbReference type="Gene3D" id="3.40.1580.10">
    <property type="entry name" value="SMI1/KNR4-like"/>
    <property type="match status" value="1"/>
</dbReference>
<protein>
    <submittedName>
        <fullName evidence="2">SMI1 / KNR4 family protein</fullName>
    </submittedName>
</protein>